<dbReference type="Pfam" id="PF03595">
    <property type="entry name" value="SLAC1"/>
    <property type="match status" value="1"/>
</dbReference>
<dbReference type="PANTHER" id="PTHR37955">
    <property type="entry name" value="TELLURITE RESISTANCE PROTEIN TEHA"/>
    <property type="match status" value="1"/>
</dbReference>
<keyword evidence="7" id="KW-1185">Reference proteome</keyword>
<feature type="transmembrane region" description="Helical" evidence="5">
    <location>
        <begin position="158"/>
        <end position="176"/>
    </location>
</feature>
<feature type="transmembrane region" description="Helical" evidence="5">
    <location>
        <begin position="188"/>
        <end position="207"/>
    </location>
</feature>
<evidence type="ECO:0000256" key="3">
    <source>
        <dbReference type="ARBA" id="ARBA00022989"/>
    </source>
</evidence>
<dbReference type="KEGG" id="sste:SAMEA4384403_0069"/>
<dbReference type="RefSeq" id="WP_095085253.1">
    <property type="nucleotide sequence ID" value="NZ_BMDM01000013.1"/>
</dbReference>
<dbReference type="AlphaFoldDB" id="A0A239Y7D6"/>
<feature type="transmembrane region" description="Helical" evidence="5">
    <location>
        <begin position="9"/>
        <end position="28"/>
    </location>
</feature>
<evidence type="ECO:0000256" key="1">
    <source>
        <dbReference type="ARBA" id="ARBA00004141"/>
    </source>
</evidence>
<evidence type="ECO:0000313" key="6">
    <source>
        <dbReference type="EMBL" id="SNV54303.1"/>
    </source>
</evidence>
<feature type="transmembrane region" description="Helical" evidence="5">
    <location>
        <begin position="68"/>
        <end position="89"/>
    </location>
</feature>
<keyword evidence="3 5" id="KW-1133">Transmembrane helix</keyword>
<reference evidence="6 7" key="1">
    <citation type="submission" date="2017-06" db="EMBL/GenBank/DDBJ databases">
        <authorList>
            <consortium name="Pathogen Informatics"/>
        </authorList>
    </citation>
    <scope>NUCLEOTIDE SEQUENCE [LARGE SCALE GENOMIC DNA]</scope>
    <source>
        <strain evidence="6 7">NCTC13839</strain>
    </source>
</reference>
<keyword evidence="2 5" id="KW-0812">Transmembrane</keyword>
<dbReference type="EMBL" id="LT906462">
    <property type="protein sequence ID" value="SNV54303.1"/>
    <property type="molecule type" value="Genomic_DNA"/>
</dbReference>
<keyword evidence="4 5" id="KW-0472">Membrane</keyword>
<dbReference type="Gene3D" id="1.50.10.150">
    <property type="entry name" value="Voltage-dependent anion channel"/>
    <property type="match status" value="1"/>
</dbReference>
<gene>
    <name evidence="6" type="ORF">SAMEA4384403_00069</name>
</gene>
<dbReference type="GO" id="GO:0046583">
    <property type="term" value="F:monoatomic cation efflux transmembrane transporter activity"/>
    <property type="evidence" value="ECO:0007669"/>
    <property type="project" value="TreeGrafter"/>
</dbReference>
<organism evidence="6 7">
    <name type="scientific">Mammaliicoccus stepanovicii</name>
    <dbReference type="NCBI Taxonomy" id="643214"/>
    <lineage>
        <taxon>Bacteria</taxon>
        <taxon>Bacillati</taxon>
        <taxon>Bacillota</taxon>
        <taxon>Bacilli</taxon>
        <taxon>Bacillales</taxon>
        <taxon>Staphylococcaceae</taxon>
        <taxon>Mammaliicoccus</taxon>
    </lineage>
</organism>
<comment type="subcellular location">
    <subcellularLocation>
        <location evidence="1">Membrane</location>
        <topology evidence="1">Multi-pass membrane protein</topology>
    </subcellularLocation>
</comment>
<evidence type="ECO:0000256" key="4">
    <source>
        <dbReference type="ARBA" id="ARBA00023136"/>
    </source>
</evidence>
<accession>A0A239Y7D6</accession>
<dbReference type="InterPro" id="IPR038665">
    <property type="entry name" value="Voltage-dep_anion_channel_sf"/>
</dbReference>
<feature type="transmembrane region" description="Helical" evidence="5">
    <location>
        <begin position="101"/>
        <end position="122"/>
    </location>
</feature>
<feature type="transmembrane region" description="Helical" evidence="5">
    <location>
        <begin position="34"/>
        <end position="56"/>
    </location>
</feature>
<name>A0A239Y7D6_9STAP</name>
<sequence>MLKVGLKRMPIAICGLALGIMALSNLFYHLSLTLFGLVFFIISCTIVLLVCVKWIVFPSMFLKELKNINTFAIFPTFPMALMLMVSIIKSEFLVDLYLLNIVWYASILLHVSFILIFISRYAFRDFKSLPNTSWFVMFVGLGVTGETSSTFKSHLGEITTVIGTICFVIILIYVVINKSWQYYNQEQFPMIIIISAPAALCLNSYVLNHTTFSVGYVSVYLVLSQSLFLFSLIFLPKIIQRGFKVSYSALTFPWVTTAGALYNVSQKVYHNETITPILSVIAYIEIIWATLVVMYVIYKYIIYLTTKNVVYG</sequence>
<dbReference type="PANTHER" id="PTHR37955:SF1">
    <property type="entry name" value="DEP DOMAIN-CONTAINING PROTEIN"/>
    <property type="match status" value="1"/>
</dbReference>
<feature type="transmembrane region" description="Helical" evidence="5">
    <location>
        <begin position="247"/>
        <end position="265"/>
    </location>
</feature>
<evidence type="ECO:0000313" key="7">
    <source>
        <dbReference type="Proteomes" id="UP000242084"/>
    </source>
</evidence>
<dbReference type="OrthoDB" id="309023at2"/>
<dbReference type="InterPro" id="IPR052951">
    <property type="entry name" value="Tellurite_res_ion_channel"/>
</dbReference>
<feature type="transmembrane region" description="Helical" evidence="5">
    <location>
        <begin position="277"/>
        <end position="298"/>
    </location>
</feature>
<evidence type="ECO:0000256" key="2">
    <source>
        <dbReference type="ARBA" id="ARBA00022692"/>
    </source>
</evidence>
<dbReference type="CDD" id="cd09325">
    <property type="entry name" value="TDT_C4-dicarb_trans"/>
    <property type="match status" value="1"/>
</dbReference>
<dbReference type="InterPro" id="IPR004695">
    <property type="entry name" value="SLAC1/Mae1/Ssu1/TehA"/>
</dbReference>
<dbReference type="GO" id="GO:0005886">
    <property type="term" value="C:plasma membrane"/>
    <property type="evidence" value="ECO:0007669"/>
    <property type="project" value="TreeGrafter"/>
</dbReference>
<feature type="transmembrane region" description="Helical" evidence="5">
    <location>
        <begin position="213"/>
        <end position="235"/>
    </location>
</feature>
<dbReference type="Proteomes" id="UP000242084">
    <property type="component" value="Chromosome 1"/>
</dbReference>
<proteinExistence type="predicted"/>
<protein>
    <submittedName>
        <fullName evidence="6">Putative permease</fullName>
    </submittedName>
</protein>
<evidence type="ECO:0000256" key="5">
    <source>
        <dbReference type="SAM" id="Phobius"/>
    </source>
</evidence>